<dbReference type="Proteomes" id="UP000198341">
    <property type="component" value="Chromosome 9"/>
</dbReference>
<keyword evidence="7" id="KW-0007">Acetylation</keyword>
<organism evidence="10 11">
    <name type="scientific">Bathycoccus prasinos</name>
    <dbReference type="NCBI Taxonomy" id="41875"/>
    <lineage>
        <taxon>Eukaryota</taxon>
        <taxon>Viridiplantae</taxon>
        <taxon>Chlorophyta</taxon>
        <taxon>Mamiellophyceae</taxon>
        <taxon>Mamiellales</taxon>
        <taxon>Bathycoccaceae</taxon>
        <taxon>Bathycoccus</taxon>
    </lineage>
</organism>
<dbReference type="Pfam" id="PF18829">
    <property type="entry name" value="Importin_rep_6"/>
    <property type="match status" value="1"/>
</dbReference>
<sequence>MASNNNEEDLTNNELRTLLDEQNLHPFLELISNLTSSENEKRTRCEKIFELCKTTQLGFTVKQLLRALRNPTKVQDEKARQSAEMSAVLLRRSIANREGEFTLTEANGVTSEVVSMVKTELLNALREDSMRTDTASKSITNKTRDVVIEVAAHSIDDERDEWPELLPFMFGAISGNDASDKLKETVLFIFGALSNVLGERLKPHLATLHSILQASLQHANNDVRLASLSAACSFVEGLSSTEERNAFQDLLPLMLQTLGASLQSGAEDDAQEALAMFIELAETDPRFVRKHLVDIVEAFLSIMENEEYEDGTRSLSCEFLVTLTEARDRAPGMMRKLPNFVPRLLKALLVFCFDVEDEPEWHQCGDEENDDAGNGDRFDVGSECLDRVAIALGPNAVLGHAAQMVQALLSDPDWRKRHAALHCVSQIAEGCQKGMMKDVIGSATPALHLANSDPHPRVRWAAVNCLGQLCTDLGPRLQKKGHKMVLPALMGCMDDAANPRVQAHACAATVNFTENCPPECMEPYMDDLMTKLLSLLRAGNKVVQESALTALASTADTAQETFSKYYDHVVPLLKEIIVSANTPDYRMLRAKAIECVTLVGMAVGKQRFSGDAIEVMNIMQQLQANGFDADDQTTSYMLQAWTRVCKCLGSDFIPYLSTVMPPLLQSAQLKPDVTVVNIDDADDQNEDDDEDDDLEHLEFGDKRVSIRTSILEEKSTACSMLCCYLDELKEGFLPYIQPVCEIMVPLLEFYFHEDVRRAAVASLADIIRAAKRCVEKRSGPECTLDWLKQIINYVVPPLISALGKEPEVEIQAVMLEALAECAGESGELVREFIPKMLETFEEILTESLERRAERNKRASTEDFDEEEMEALEDEQAAEDEVFDQFAECIGTLLKSFKSNILADIEPLLQSKIAPMFAPERSAEERRIAICIFDDVFEHASEGGATMKYLPGFADACVRGSADADSDVRQASVYGLGLMGQTMGQNFTPYVPGALQALAAVIQDPAAREDENITATENAVSALGKLCEHQTQSIDAKSIFPSFLACLPLTEDAIEARAVHAQLARLLQNDTYKSYLLGENNENLARAILIFAEVMPTASSSDKVRLCDQETAMAMKNTLVQMQSTMPGDALAAAFSALDPQKQAALQACMA</sequence>
<dbReference type="STRING" id="41875.K8F2S5"/>
<evidence type="ECO:0000256" key="5">
    <source>
        <dbReference type="ARBA" id="ARBA00022737"/>
    </source>
</evidence>
<evidence type="ECO:0000256" key="2">
    <source>
        <dbReference type="ARBA" id="ARBA00004496"/>
    </source>
</evidence>
<dbReference type="InterPro" id="IPR011989">
    <property type="entry name" value="ARM-like"/>
</dbReference>
<evidence type="ECO:0000313" key="11">
    <source>
        <dbReference type="Proteomes" id="UP000198341"/>
    </source>
</evidence>
<evidence type="ECO:0000256" key="1">
    <source>
        <dbReference type="ARBA" id="ARBA00004123"/>
    </source>
</evidence>
<dbReference type="GeneID" id="19013606"/>
<dbReference type="EMBL" id="FO082270">
    <property type="protein sequence ID" value="CCO66633.1"/>
    <property type="molecule type" value="Genomic_DNA"/>
</dbReference>
<keyword evidence="3" id="KW-0813">Transport</keyword>
<dbReference type="Pfam" id="PF02985">
    <property type="entry name" value="HEAT"/>
    <property type="match status" value="2"/>
</dbReference>
<evidence type="ECO:0000256" key="7">
    <source>
        <dbReference type="ARBA" id="ARBA00022990"/>
    </source>
</evidence>
<protein>
    <recommendedName>
        <fullName evidence="9">TOG domain-containing protein</fullName>
    </recommendedName>
</protein>
<dbReference type="AlphaFoldDB" id="K8F2S5"/>
<gene>
    <name evidence="10" type="ORF">Bathy09g00990</name>
</gene>
<dbReference type="OrthoDB" id="543373at2759"/>
<comment type="subcellular location">
    <subcellularLocation>
        <location evidence="2">Cytoplasm</location>
    </subcellularLocation>
    <subcellularLocation>
        <location evidence="1">Nucleus</location>
    </subcellularLocation>
</comment>
<dbReference type="InterPro" id="IPR034085">
    <property type="entry name" value="TOG"/>
</dbReference>
<dbReference type="GO" id="GO:0005634">
    <property type="term" value="C:nucleus"/>
    <property type="evidence" value="ECO:0007669"/>
    <property type="project" value="UniProtKB-SubCell"/>
</dbReference>
<evidence type="ECO:0000256" key="4">
    <source>
        <dbReference type="ARBA" id="ARBA00022490"/>
    </source>
</evidence>
<evidence type="ECO:0000256" key="6">
    <source>
        <dbReference type="ARBA" id="ARBA00022927"/>
    </source>
</evidence>
<dbReference type="eggNOG" id="KOG2171">
    <property type="taxonomic scope" value="Eukaryota"/>
</dbReference>
<dbReference type="InterPro" id="IPR000357">
    <property type="entry name" value="HEAT"/>
</dbReference>
<name>K8F2S5_9CHLO</name>
<dbReference type="InterPro" id="IPR058584">
    <property type="entry name" value="IMB1_TNPO1-like_TPR"/>
</dbReference>
<evidence type="ECO:0000259" key="9">
    <source>
        <dbReference type="SMART" id="SM01349"/>
    </source>
</evidence>
<dbReference type="GO" id="GO:0006606">
    <property type="term" value="P:protein import into nucleus"/>
    <property type="evidence" value="ECO:0007669"/>
    <property type="project" value="InterPro"/>
</dbReference>
<dbReference type="PANTHER" id="PTHR10527">
    <property type="entry name" value="IMPORTIN BETA"/>
    <property type="match status" value="1"/>
</dbReference>
<dbReference type="Pfam" id="PF25780">
    <property type="entry name" value="TPR_IPO5"/>
    <property type="match status" value="1"/>
</dbReference>
<dbReference type="KEGG" id="bpg:Bathy09g00990"/>
<feature type="domain" description="TOG" evidence="9">
    <location>
        <begin position="383"/>
        <end position="635"/>
    </location>
</feature>
<dbReference type="Gene3D" id="1.25.10.10">
    <property type="entry name" value="Leucine-rich Repeat Variant"/>
    <property type="match status" value="1"/>
</dbReference>
<dbReference type="SMART" id="SM01349">
    <property type="entry name" value="TOG"/>
    <property type="match status" value="1"/>
</dbReference>
<keyword evidence="5" id="KW-0677">Repeat</keyword>
<dbReference type="InterPro" id="IPR040122">
    <property type="entry name" value="Importin_beta"/>
</dbReference>
<keyword evidence="6" id="KW-0653">Protein transport</keyword>
<dbReference type="Pfam" id="PF18808">
    <property type="entry name" value="Importin_rep_4"/>
    <property type="match status" value="1"/>
</dbReference>
<reference evidence="10 11" key="1">
    <citation type="submission" date="2011-10" db="EMBL/GenBank/DDBJ databases">
        <authorList>
            <person name="Genoscope - CEA"/>
        </authorList>
    </citation>
    <scope>NUCLEOTIDE SEQUENCE [LARGE SCALE GENOMIC DNA]</scope>
    <source>
        <strain evidence="10 11">RCC 1105</strain>
    </source>
</reference>
<keyword evidence="4" id="KW-0963">Cytoplasm</keyword>
<dbReference type="SUPFAM" id="SSF48371">
    <property type="entry name" value="ARM repeat"/>
    <property type="match status" value="2"/>
</dbReference>
<dbReference type="InterPro" id="IPR057672">
    <property type="entry name" value="TPR_IPO4/5"/>
</dbReference>
<keyword evidence="11" id="KW-1185">Reference proteome</keyword>
<dbReference type="Pfam" id="PF25574">
    <property type="entry name" value="TPR_IMB1"/>
    <property type="match status" value="1"/>
</dbReference>
<keyword evidence="8" id="KW-0539">Nucleus</keyword>
<proteinExistence type="predicted"/>
<evidence type="ECO:0000256" key="8">
    <source>
        <dbReference type="ARBA" id="ARBA00023242"/>
    </source>
</evidence>
<dbReference type="InterPro" id="IPR041389">
    <property type="entry name" value="Importin_rep_6"/>
</dbReference>
<dbReference type="InterPro" id="IPR041653">
    <property type="entry name" value="Importin_rep_4"/>
</dbReference>
<evidence type="ECO:0000256" key="3">
    <source>
        <dbReference type="ARBA" id="ARBA00022448"/>
    </source>
</evidence>
<accession>K8F2S5</accession>
<dbReference type="InterPro" id="IPR016024">
    <property type="entry name" value="ARM-type_fold"/>
</dbReference>
<evidence type="ECO:0000313" key="10">
    <source>
        <dbReference type="EMBL" id="CCO66633.1"/>
    </source>
</evidence>
<dbReference type="GO" id="GO:0005737">
    <property type="term" value="C:cytoplasm"/>
    <property type="evidence" value="ECO:0007669"/>
    <property type="project" value="UniProtKB-SubCell"/>
</dbReference>
<dbReference type="RefSeq" id="XP_007511073.1">
    <property type="nucleotide sequence ID" value="XM_007511011.1"/>
</dbReference>